<evidence type="ECO:0000313" key="2">
    <source>
        <dbReference type="Proteomes" id="UP000008909"/>
    </source>
</evidence>
<sequence>MLPKKCHHPGSNIVTIGAQTLNEKVSCRQTPRQPTSDKRRNDGVPCFAEVWDAVIVVIEGSTLFYVTSGRTANAVGGHRNAREVEESEGASKLSVFAINKGMQSTDSPVRFYLRRTLLKYGTKSFEVRQFVAEFCESGPVPVLQSEEGYYSHMCFSRWQQIALFRRFPDVVNVDGTLAMKHFDASSILSCSLFALFREMVSAQHRVKNFVMHNLAAQMRLVRFVFGFGVMLCYFHIRKAIKKHLLRRTDPRFVSCHTAHRLYITHKWTVHAQSGVVYFVTVTNNHLENANGRLKKLVYHLNTEACYTAENVDTYGIPGRTVLGFCASIKVRSKSLFADRLANIPAQLLDRPGAMEKNRLIHMRIHFGEKPEDRHRTAIRVHNLSSRRDDICASLHTSVAVISGQFIEFATNRQMSAHFYVECMGHQFATIFEISRYMYMRNALLLRLLKILRQLMTELIDENQVFFDYRIPFLKEDSCTAQTPKKCPACVTGGSFDRHKQNSYWVVFHVFGQTNRVTQEDRTPGSAMYCAYLNIVYRDE</sequence>
<reference evidence="1" key="1">
    <citation type="journal article" date="2011" name="Genome Biol.">
        <title>The draft genome of the carcinogenic human liver fluke Clonorchis sinensis.</title>
        <authorList>
            <person name="Wang X."/>
            <person name="Chen W."/>
            <person name="Huang Y."/>
            <person name="Sun J."/>
            <person name="Men J."/>
            <person name="Liu H."/>
            <person name="Luo F."/>
            <person name="Guo L."/>
            <person name="Lv X."/>
            <person name="Deng C."/>
            <person name="Zhou C."/>
            <person name="Fan Y."/>
            <person name="Li X."/>
            <person name="Huang L."/>
            <person name="Hu Y."/>
            <person name="Liang C."/>
            <person name="Hu X."/>
            <person name="Xu J."/>
            <person name="Yu X."/>
        </authorList>
    </citation>
    <scope>NUCLEOTIDE SEQUENCE [LARGE SCALE GENOMIC DNA]</scope>
    <source>
        <strain evidence="1">Henan</strain>
    </source>
</reference>
<accession>G7YT58</accession>
<proteinExistence type="predicted"/>
<keyword evidence="2" id="KW-1185">Reference proteome</keyword>
<dbReference type="AlphaFoldDB" id="G7YT58"/>
<reference key="2">
    <citation type="submission" date="2011-10" db="EMBL/GenBank/DDBJ databases">
        <title>The genome and transcriptome sequence of Clonorchis sinensis provide insights into the carcinogenic liver fluke.</title>
        <authorList>
            <person name="Wang X."/>
            <person name="Huang Y."/>
            <person name="Chen W."/>
            <person name="Liu H."/>
            <person name="Guo L."/>
            <person name="Chen Y."/>
            <person name="Luo F."/>
            <person name="Zhou W."/>
            <person name="Sun J."/>
            <person name="Mao Q."/>
            <person name="Liang P."/>
            <person name="Zhou C."/>
            <person name="Tian Y."/>
            <person name="Men J."/>
            <person name="Lv X."/>
            <person name="Huang L."/>
            <person name="Zhou J."/>
            <person name="Hu Y."/>
            <person name="Li R."/>
            <person name="Zhang F."/>
            <person name="Lei H."/>
            <person name="Li X."/>
            <person name="Hu X."/>
            <person name="Liang C."/>
            <person name="Xu J."/>
            <person name="Wu Z."/>
            <person name="Yu X."/>
        </authorList>
    </citation>
    <scope>NUCLEOTIDE SEQUENCE</scope>
    <source>
        <strain>Henan</strain>
    </source>
</reference>
<name>G7YT58_CLOSI</name>
<dbReference type="EMBL" id="DF144168">
    <property type="protein sequence ID" value="GAA56138.1"/>
    <property type="molecule type" value="Genomic_DNA"/>
</dbReference>
<dbReference type="Proteomes" id="UP000008909">
    <property type="component" value="Unassembled WGS sequence"/>
</dbReference>
<organism evidence="1 2">
    <name type="scientific">Clonorchis sinensis</name>
    <name type="common">Chinese liver fluke</name>
    <dbReference type="NCBI Taxonomy" id="79923"/>
    <lineage>
        <taxon>Eukaryota</taxon>
        <taxon>Metazoa</taxon>
        <taxon>Spiralia</taxon>
        <taxon>Lophotrochozoa</taxon>
        <taxon>Platyhelminthes</taxon>
        <taxon>Trematoda</taxon>
        <taxon>Digenea</taxon>
        <taxon>Opisthorchiida</taxon>
        <taxon>Opisthorchiata</taxon>
        <taxon>Opisthorchiidae</taxon>
        <taxon>Clonorchis</taxon>
    </lineage>
</organism>
<gene>
    <name evidence="1" type="ORF">CLF_110075</name>
</gene>
<protein>
    <submittedName>
        <fullName evidence="1">Uncharacterized protein</fullName>
    </submittedName>
</protein>
<evidence type="ECO:0000313" key="1">
    <source>
        <dbReference type="EMBL" id="GAA56138.1"/>
    </source>
</evidence>